<dbReference type="EMBL" id="JBBNGS010000006">
    <property type="protein sequence ID" value="MEQ2637589.1"/>
    <property type="molecule type" value="Genomic_DNA"/>
</dbReference>
<evidence type="ECO:0000256" key="1">
    <source>
        <dbReference type="ARBA" id="ARBA00022679"/>
    </source>
</evidence>
<dbReference type="Proteomes" id="UP001478817">
    <property type="component" value="Unassembled WGS sequence"/>
</dbReference>
<dbReference type="InterPro" id="IPR008278">
    <property type="entry name" value="4-PPantetheinyl_Trfase_dom"/>
</dbReference>
<keyword evidence="2" id="KW-0479">Metal-binding</keyword>
<dbReference type="Gene3D" id="3.90.470.20">
    <property type="entry name" value="4'-phosphopantetheinyl transferase domain"/>
    <property type="match status" value="1"/>
</dbReference>
<evidence type="ECO:0000256" key="2">
    <source>
        <dbReference type="ARBA" id="ARBA00022723"/>
    </source>
</evidence>
<sequence length="134" mass="14049">MVKGIGIDQVSLPEFRRICDDWGASGRAGVDIANAFVRRTFTAGELAQAAGRHDPCEFLAGRFACKEAVFKAVAPLTSEGFDLRLVETLDALTGQPQVSLAGALAPVLSEAGVTSVLVSITNEGQYVLAQALAQ</sequence>
<dbReference type="Pfam" id="PF01648">
    <property type="entry name" value="ACPS"/>
    <property type="match status" value="1"/>
</dbReference>
<comment type="caution">
    <text evidence="5">The sequence shown here is derived from an EMBL/GenBank/DDBJ whole genome shotgun (WGS) entry which is preliminary data.</text>
</comment>
<evidence type="ECO:0000313" key="5">
    <source>
        <dbReference type="EMBL" id="MEQ2637589.1"/>
    </source>
</evidence>
<keyword evidence="1" id="KW-0808">Transferase</keyword>
<dbReference type="InterPro" id="IPR037143">
    <property type="entry name" value="4-PPantetheinyl_Trfase_dom_sf"/>
</dbReference>
<accession>A0ABV1IFA8</accession>
<evidence type="ECO:0000256" key="3">
    <source>
        <dbReference type="ARBA" id="ARBA00022842"/>
    </source>
</evidence>
<dbReference type="NCBIfam" id="TIGR00556">
    <property type="entry name" value="pantethn_trn"/>
    <property type="match status" value="1"/>
</dbReference>
<evidence type="ECO:0000259" key="4">
    <source>
        <dbReference type="Pfam" id="PF01648"/>
    </source>
</evidence>
<reference evidence="5 6" key="1">
    <citation type="submission" date="2024-04" db="EMBL/GenBank/DDBJ databases">
        <title>Human intestinal bacterial collection.</title>
        <authorList>
            <person name="Pauvert C."/>
            <person name="Hitch T.C.A."/>
            <person name="Clavel T."/>
        </authorList>
    </citation>
    <scope>NUCLEOTIDE SEQUENCE [LARGE SCALE GENOMIC DNA]</scope>
    <source>
        <strain evidence="5 6">CLA-AA-H197</strain>
    </source>
</reference>
<protein>
    <submittedName>
        <fullName evidence="5">Holo-ACP synthase</fullName>
    </submittedName>
</protein>
<name>A0ABV1IFA8_9ACTN</name>
<keyword evidence="3" id="KW-0460">Magnesium</keyword>
<dbReference type="RefSeq" id="WP_349182137.1">
    <property type="nucleotide sequence ID" value="NZ_JBBNGS010000006.1"/>
</dbReference>
<evidence type="ECO:0000313" key="6">
    <source>
        <dbReference type="Proteomes" id="UP001478817"/>
    </source>
</evidence>
<gene>
    <name evidence="5" type="ORF">AAAT05_04440</name>
</gene>
<proteinExistence type="predicted"/>
<dbReference type="SUPFAM" id="SSF56214">
    <property type="entry name" value="4'-phosphopantetheinyl transferase"/>
    <property type="match status" value="1"/>
</dbReference>
<feature type="domain" description="4'-phosphopantetheinyl transferase" evidence="4">
    <location>
        <begin position="5"/>
        <end position="128"/>
    </location>
</feature>
<organism evidence="5 6">
    <name type="scientific">Paratractidigestivibacter faecalis</name>
    <dbReference type="NCBI Taxonomy" id="2292441"/>
    <lineage>
        <taxon>Bacteria</taxon>
        <taxon>Bacillati</taxon>
        <taxon>Actinomycetota</taxon>
        <taxon>Coriobacteriia</taxon>
        <taxon>Coriobacteriales</taxon>
        <taxon>Atopobiaceae</taxon>
        <taxon>Paratractidigestivibacter</taxon>
    </lineage>
</organism>
<dbReference type="InterPro" id="IPR004568">
    <property type="entry name" value="Ppantetheine-prot_Trfase_dom"/>
</dbReference>
<keyword evidence="6" id="KW-1185">Reference proteome</keyword>